<feature type="chain" id="PRO_5013172813" evidence="1">
    <location>
        <begin position="27"/>
        <end position="112"/>
    </location>
</feature>
<gene>
    <name evidence="2" type="ORF">COO09_20365</name>
</gene>
<keyword evidence="1" id="KW-0732">Signal</keyword>
<protein>
    <submittedName>
        <fullName evidence="2">Uncharacterized protein</fullName>
    </submittedName>
</protein>
<proteinExistence type="predicted"/>
<evidence type="ECO:0000313" key="3">
    <source>
        <dbReference type="Proteomes" id="UP000218934"/>
    </source>
</evidence>
<dbReference type="KEGG" id="rdi:CMV14_04870"/>
<name>A0A2A4FQQ3_9SPHN</name>
<accession>A0A2A4FQQ3</accession>
<sequence length="112" mass="11407">MTAYRALVRHALPLAVLLLAGTAARAAGEQVIALSPAEKAKLLDEVASRPARPDPGEPAINGLGGSRQVHGEVGMFVGTGGARGMFGSAVAPIGDSGSIAIAFENSRYGRLR</sequence>
<dbReference type="EMBL" id="NWUF01000028">
    <property type="protein sequence ID" value="PCE40449.1"/>
    <property type="molecule type" value="Genomic_DNA"/>
</dbReference>
<evidence type="ECO:0000256" key="1">
    <source>
        <dbReference type="SAM" id="SignalP"/>
    </source>
</evidence>
<reference evidence="2 3" key="1">
    <citation type="submission" date="2017-09" db="EMBL/GenBank/DDBJ databases">
        <title>The Catabolism of 3,6-Dichlorosalicylic acid is Initiated by the Cytochrome P450 Monooxygenase DsmABC in Rhizorhabdus dicambivorans Ndbn-20.</title>
        <authorList>
            <person name="Na L."/>
        </authorList>
    </citation>
    <scope>NUCLEOTIDE SEQUENCE [LARGE SCALE GENOMIC DNA]</scope>
    <source>
        <strain evidence="2 3">Ndbn-20m</strain>
    </source>
</reference>
<feature type="signal peptide" evidence="1">
    <location>
        <begin position="1"/>
        <end position="26"/>
    </location>
</feature>
<dbReference type="RefSeq" id="WP_066968567.1">
    <property type="nucleotide sequence ID" value="NZ_CP023449.1"/>
</dbReference>
<comment type="caution">
    <text evidence="2">The sequence shown here is derived from an EMBL/GenBank/DDBJ whole genome shotgun (WGS) entry which is preliminary data.</text>
</comment>
<evidence type="ECO:0000313" key="2">
    <source>
        <dbReference type="EMBL" id="PCE40449.1"/>
    </source>
</evidence>
<dbReference type="Proteomes" id="UP000218934">
    <property type="component" value="Unassembled WGS sequence"/>
</dbReference>
<organism evidence="2 3">
    <name type="scientific">Rhizorhabdus dicambivorans</name>
    <dbReference type="NCBI Taxonomy" id="1850238"/>
    <lineage>
        <taxon>Bacteria</taxon>
        <taxon>Pseudomonadati</taxon>
        <taxon>Pseudomonadota</taxon>
        <taxon>Alphaproteobacteria</taxon>
        <taxon>Sphingomonadales</taxon>
        <taxon>Sphingomonadaceae</taxon>
        <taxon>Rhizorhabdus</taxon>
    </lineage>
</organism>
<dbReference type="AlphaFoldDB" id="A0A2A4FQQ3"/>
<keyword evidence="3" id="KW-1185">Reference proteome</keyword>
<dbReference type="OrthoDB" id="7585688at2"/>